<evidence type="ECO:0000256" key="11">
    <source>
        <dbReference type="PIRSR" id="PIRSR602401-1"/>
    </source>
</evidence>
<dbReference type="PRINTS" id="PR00385">
    <property type="entry name" value="P450"/>
</dbReference>
<evidence type="ECO:0000256" key="7">
    <source>
        <dbReference type="ARBA" id="ARBA00023004"/>
    </source>
</evidence>
<dbReference type="PANTHER" id="PTHR47943">
    <property type="entry name" value="CYTOCHROME P450 93A3-LIKE"/>
    <property type="match status" value="1"/>
</dbReference>
<dbReference type="InterPro" id="IPR002401">
    <property type="entry name" value="Cyt_P450_E_grp-I"/>
</dbReference>
<comment type="subcellular location">
    <subcellularLocation>
        <location evidence="2">Membrane</location>
    </subcellularLocation>
</comment>
<dbReference type="Proteomes" id="UP000595140">
    <property type="component" value="Unassembled WGS sequence"/>
</dbReference>
<comment type="function">
    <text evidence="10">May have a role in maturation, such as during flavor formation or other metabolite production specific to aging tissues.</text>
</comment>
<dbReference type="GO" id="GO:0005506">
    <property type="term" value="F:iron ion binding"/>
    <property type="evidence" value="ECO:0007669"/>
    <property type="project" value="InterPro"/>
</dbReference>
<evidence type="ECO:0000256" key="8">
    <source>
        <dbReference type="ARBA" id="ARBA00023033"/>
    </source>
</evidence>
<proteinExistence type="inferred from homology"/>
<reference evidence="13 14" key="1">
    <citation type="submission" date="2018-04" db="EMBL/GenBank/DDBJ databases">
        <authorList>
            <person name="Vogel A."/>
        </authorList>
    </citation>
    <scope>NUCLEOTIDE SEQUENCE [LARGE SCALE GENOMIC DNA]</scope>
</reference>
<dbReference type="PANTHER" id="PTHR47943:SF2">
    <property type="entry name" value="CYTOCHROME P450"/>
    <property type="match status" value="1"/>
</dbReference>
<evidence type="ECO:0000256" key="5">
    <source>
        <dbReference type="ARBA" id="ARBA00022723"/>
    </source>
</evidence>
<evidence type="ECO:0000256" key="12">
    <source>
        <dbReference type="RuleBase" id="RU000461"/>
    </source>
</evidence>
<dbReference type="FunFam" id="1.10.630.10:FF:000011">
    <property type="entry name" value="Cytochrome P450 83B1"/>
    <property type="match status" value="1"/>
</dbReference>
<gene>
    <name evidence="13" type="ORF">CCAM_LOCUS11936</name>
</gene>
<dbReference type="PRINTS" id="PR00463">
    <property type="entry name" value="EP450I"/>
</dbReference>
<evidence type="ECO:0000313" key="13">
    <source>
        <dbReference type="EMBL" id="VFQ70160.1"/>
    </source>
</evidence>
<keyword evidence="6 12" id="KW-0560">Oxidoreductase</keyword>
<comment type="cofactor">
    <cofactor evidence="1 11">
        <name>heme</name>
        <dbReference type="ChEBI" id="CHEBI:30413"/>
    </cofactor>
</comment>
<dbReference type="Gene3D" id="1.10.630.10">
    <property type="entry name" value="Cytochrome P450"/>
    <property type="match status" value="1"/>
</dbReference>
<keyword evidence="7 11" id="KW-0408">Iron</keyword>
<evidence type="ECO:0000256" key="6">
    <source>
        <dbReference type="ARBA" id="ARBA00023002"/>
    </source>
</evidence>
<keyword evidence="8 12" id="KW-0503">Monooxygenase</keyword>
<dbReference type="GO" id="GO:0020037">
    <property type="term" value="F:heme binding"/>
    <property type="evidence" value="ECO:0007669"/>
    <property type="project" value="InterPro"/>
</dbReference>
<dbReference type="CDD" id="cd11072">
    <property type="entry name" value="CYP71-like"/>
    <property type="match status" value="1"/>
</dbReference>
<evidence type="ECO:0000256" key="2">
    <source>
        <dbReference type="ARBA" id="ARBA00004370"/>
    </source>
</evidence>
<dbReference type="EMBL" id="OOIL02000889">
    <property type="protein sequence ID" value="VFQ70160.1"/>
    <property type="molecule type" value="Genomic_DNA"/>
</dbReference>
<keyword evidence="14" id="KW-1185">Reference proteome</keyword>
<dbReference type="PROSITE" id="PS00086">
    <property type="entry name" value="CYTOCHROME_P450"/>
    <property type="match status" value="1"/>
</dbReference>
<evidence type="ECO:0008006" key="15">
    <source>
        <dbReference type="Google" id="ProtNLM"/>
    </source>
</evidence>
<protein>
    <recommendedName>
        <fullName evidence="15">Cytochrome P450</fullName>
    </recommendedName>
</protein>
<dbReference type="GO" id="GO:0004497">
    <property type="term" value="F:monooxygenase activity"/>
    <property type="evidence" value="ECO:0007669"/>
    <property type="project" value="UniProtKB-KW"/>
</dbReference>
<dbReference type="GO" id="GO:0016020">
    <property type="term" value="C:membrane"/>
    <property type="evidence" value="ECO:0007669"/>
    <property type="project" value="UniProtKB-SubCell"/>
</dbReference>
<evidence type="ECO:0000313" key="14">
    <source>
        <dbReference type="Proteomes" id="UP000595140"/>
    </source>
</evidence>
<keyword evidence="5 11" id="KW-0479">Metal-binding</keyword>
<dbReference type="InterPro" id="IPR001128">
    <property type="entry name" value="Cyt_P450"/>
</dbReference>
<accession>A0A484L1J2</accession>
<dbReference type="GO" id="GO:0016705">
    <property type="term" value="F:oxidoreductase activity, acting on paired donors, with incorporation or reduction of molecular oxygen"/>
    <property type="evidence" value="ECO:0007669"/>
    <property type="project" value="InterPro"/>
</dbReference>
<dbReference type="InterPro" id="IPR017972">
    <property type="entry name" value="Cyt_P450_CS"/>
</dbReference>
<organism evidence="13 14">
    <name type="scientific">Cuscuta campestris</name>
    <dbReference type="NCBI Taxonomy" id="132261"/>
    <lineage>
        <taxon>Eukaryota</taxon>
        <taxon>Viridiplantae</taxon>
        <taxon>Streptophyta</taxon>
        <taxon>Embryophyta</taxon>
        <taxon>Tracheophyta</taxon>
        <taxon>Spermatophyta</taxon>
        <taxon>Magnoliopsida</taxon>
        <taxon>eudicotyledons</taxon>
        <taxon>Gunneridae</taxon>
        <taxon>Pentapetalae</taxon>
        <taxon>asterids</taxon>
        <taxon>lamiids</taxon>
        <taxon>Solanales</taxon>
        <taxon>Convolvulaceae</taxon>
        <taxon>Cuscuteae</taxon>
        <taxon>Cuscuta</taxon>
        <taxon>Cuscuta subgen. Grammica</taxon>
        <taxon>Cuscuta sect. Cleistogrammica</taxon>
    </lineage>
</organism>
<sequence>MVSTLILTAFAVVVISILFLKEYIGIRKHKLPPGPKGLPILGHLHLLGKNPHQDLQKLSQIHGPIMHLRLGSVHNIVASSPRTAEQFLKTHDHKFASRPPQELIKCLTYDQKDVVFGQYSPYWREMRKLITQELLNSSKISSFRPMRRQELCLLIESFKQPALNGETVDLSAKVASMTVDMSCRMLFGMKYEDSDIGDEKGFKAVIAESAHLAGVPNLGDYVPLVGKLDIQGLNRRAKAVAKLFDQFFERIIDEHEEQVDEGCYDYASKDFVDILLGIMKNKETSFEFTREHVKCMMFDLLVASMDTSSTVIEWAMSELLKNPTTMKKVKKELEAQVGLGRMVEEDDLEHLKYLEMVIKESLRLHPVSPLLHHSAMEDCTIDNFHVPKNATVTVNVWAIGRDPGTWPDPERFDPERFDGRNVDFRGRNFELIPFGSGRRSCPGLQLGITIVRLVLAQLVHCFDWELPNAALPENLDMSEEFGIVVSRAQHLKVIPSYYRLSV</sequence>
<evidence type="ECO:0000256" key="1">
    <source>
        <dbReference type="ARBA" id="ARBA00001971"/>
    </source>
</evidence>
<dbReference type="Pfam" id="PF00067">
    <property type="entry name" value="p450"/>
    <property type="match status" value="1"/>
</dbReference>
<evidence type="ECO:0000256" key="3">
    <source>
        <dbReference type="ARBA" id="ARBA00010617"/>
    </source>
</evidence>
<name>A0A484L1J2_9ASTE</name>
<evidence type="ECO:0000256" key="4">
    <source>
        <dbReference type="ARBA" id="ARBA00022617"/>
    </source>
</evidence>
<dbReference type="AlphaFoldDB" id="A0A484L1J2"/>
<keyword evidence="9" id="KW-0472">Membrane</keyword>
<keyword evidence="4 11" id="KW-0349">Heme</keyword>
<evidence type="ECO:0000256" key="10">
    <source>
        <dbReference type="ARBA" id="ARBA00055645"/>
    </source>
</evidence>
<comment type="similarity">
    <text evidence="3 12">Belongs to the cytochrome P450 family.</text>
</comment>
<dbReference type="SUPFAM" id="SSF48264">
    <property type="entry name" value="Cytochrome P450"/>
    <property type="match status" value="1"/>
</dbReference>
<dbReference type="OrthoDB" id="2789670at2759"/>
<feature type="binding site" description="axial binding residue" evidence="11">
    <location>
        <position position="441"/>
    </location>
    <ligand>
        <name>heme</name>
        <dbReference type="ChEBI" id="CHEBI:30413"/>
    </ligand>
    <ligandPart>
        <name>Fe</name>
        <dbReference type="ChEBI" id="CHEBI:18248"/>
    </ligandPart>
</feature>
<dbReference type="InterPro" id="IPR036396">
    <property type="entry name" value="Cyt_P450_sf"/>
</dbReference>
<evidence type="ECO:0000256" key="9">
    <source>
        <dbReference type="ARBA" id="ARBA00023136"/>
    </source>
</evidence>